<comment type="catalytic activity">
    <reaction evidence="12">
        <text>Couples ATP hydrolysis with the unwinding of duplex DNA by translocating in the 3'-5' direction.</text>
        <dbReference type="EC" id="5.6.2.4"/>
    </reaction>
</comment>
<dbReference type="SUPFAM" id="SSF52540">
    <property type="entry name" value="P-loop containing nucleoside triphosphate hydrolases"/>
    <property type="match status" value="2"/>
</dbReference>
<evidence type="ECO:0000313" key="15">
    <source>
        <dbReference type="Proteomes" id="UP000468388"/>
    </source>
</evidence>
<feature type="binding site" evidence="12">
    <location>
        <position position="524"/>
    </location>
    <ligand>
        <name>Zn(2+)</name>
        <dbReference type="ChEBI" id="CHEBI:29105"/>
        <label>1</label>
    </ligand>
</feature>
<evidence type="ECO:0000256" key="12">
    <source>
        <dbReference type="HAMAP-Rule" id="MF_00983"/>
    </source>
</evidence>
<feature type="binding site" evidence="12">
    <location>
        <position position="551"/>
    </location>
    <ligand>
        <name>Zn(2+)</name>
        <dbReference type="ChEBI" id="CHEBI:29105"/>
        <label>2</label>
    </ligand>
</feature>
<comment type="caution">
    <text evidence="14">The sequence shown here is derived from an EMBL/GenBank/DDBJ whole genome shotgun (WGS) entry which is preliminary data.</text>
</comment>
<dbReference type="CDD" id="cd17929">
    <property type="entry name" value="DEXHc_priA"/>
    <property type="match status" value="1"/>
</dbReference>
<evidence type="ECO:0000313" key="14">
    <source>
        <dbReference type="EMBL" id="MVT39639.1"/>
    </source>
</evidence>
<dbReference type="GO" id="GO:1990077">
    <property type="term" value="C:primosome complex"/>
    <property type="evidence" value="ECO:0007669"/>
    <property type="project" value="UniProtKB-UniRule"/>
</dbReference>
<dbReference type="PANTHER" id="PTHR30580">
    <property type="entry name" value="PRIMOSOMAL PROTEIN N"/>
    <property type="match status" value="1"/>
</dbReference>
<keyword evidence="15" id="KW-1185">Reference proteome</keyword>
<dbReference type="FunFam" id="3.40.1440.60:FF:000001">
    <property type="entry name" value="Primosomal protein N"/>
    <property type="match status" value="1"/>
</dbReference>
<dbReference type="Pfam" id="PF18074">
    <property type="entry name" value="PriA_C"/>
    <property type="match status" value="1"/>
</dbReference>
<dbReference type="GO" id="GO:0006310">
    <property type="term" value="P:DNA recombination"/>
    <property type="evidence" value="ECO:0007669"/>
    <property type="project" value="InterPro"/>
</dbReference>
<evidence type="ECO:0000256" key="5">
    <source>
        <dbReference type="ARBA" id="ARBA00022801"/>
    </source>
</evidence>
<feature type="binding site" evidence="12">
    <location>
        <position position="533"/>
    </location>
    <ligand>
        <name>Zn(2+)</name>
        <dbReference type="ChEBI" id="CHEBI:29105"/>
        <label>2</label>
    </ligand>
</feature>
<evidence type="ECO:0000256" key="10">
    <source>
        <dbReference type="ARBA" id="ARBA00023235"/>
    </source>
</evidence>
<dbReference type="InterPro" id="IPR011545">
    <property type="entry name" value="DEAD/DEAH_box_helicase_dom"/>
</dbReference>
<keyword evidence="9 12" id="KW-0238">DNA-binding</keyword>
<dbReference type="GO" id="GO:0043138">
    <property type="term" value="F:3'-5' DNA helicase activity"/>
    <property type="evidence" value="ECO:0007669"/>
    <property type="project" value="UniProtKB-EC"/>
</dbReference>
<comment type="function">
    <text evidence="12">Initiates the restart of stalled replication forks, which reloads the replicative helicase on sites other than the origin of replication. Recognizes and binds to abandoned replication forks and remodels them to uncover a helicase loading site. Promotes assembly of the primosome at these replication forks.</text>
</comment>
<dbReference type="InterPro" id="IPR027417">
    <property type="entry name" value="P-loop_NTPase"/>
</dbReference>
<dbReference type="HAMAP" id="MF_00983">
    <property type="entry name" value="PriA"/>
    <property type="match status" value="1"/>
</dbReference>
<comment type="cofactor">
    <cofactor evidence="12">
        <name>Zn(2+)</name>
        <dbReference type="ChEBI" id="CHEBI:29105"/>
    </cofactor>
    <text evidence="12">Binds 2 zinc ions per subunit.</text>
</comment>
<evidence type="ECO:0000256" key="8">
    <source>
        <dbReference type="ARBA" id="ARBA00022840"/>
    </source>
</evidence>
<dbReference type="OrthoDB" id="9759544at2"/>
<dbReference type="RefSeq" id="WP_157298301.1">
    <property type="nucleotide sequence ID" value="NZ_BAAAZB010000005.1"/>
</dbReference>
<keyword evidence="1 12" id="KW-0639">Primosome</keyword>
<dbReference type="Gene3D" id="3.40.50.300">
    <property type="entry name" value="P-loop containing nucleotide triphosphate hydrolases"/>
    <property type="match status" value="2"/>
</dbReference>
<dbReference type="EC" id="5.6.2.4" evidence="12"/>
<protein>
    <recommendedName>
        <fullName evidence="12">Replication restart protein PriA</fullName>
    </recommendedName>
    <alternativeName>
        <fullName evidence="12">ATP-dependent DNA helicase PriA</fullName>
        <ecNumber evidence="12">5.6.2.4</ecNumber>
    </alternativeName>
    <alternativeName>
        <fullName evidence="12">DNA 3'-5' helicase PriA</fullName>
    </alternativeName>
</protein>
<dbReference type="GO" id="GO:0006269">
    <property type="term" value="P:DNA replication, synthesis of primer"/>
    <property type="evidence" value="ECO:0007669"/>
    <property type="project" value="UniProtKB-KW"/>
</dbReference>
<feature type="binding site" evidence="12">
    <location>
        <position position="530"/>
    </location>
    <ligand>
        <name>Zn(2+)</name>
        <dbReference type="ChEBI" id="CHEBI:29105"/>
        <label>2</label>
    </ligand>
</feature>
<dbReference type="GO" id="GO:0005524">
    <property type="term" value="F:ATP binding"/>
    <property type="evidence" value="ECO:0007669"/>
    <property type="project" value="UniProtKB-UniRule"/>
</dbReference>
<keyword evidence="2 12" id="KW-0235">DNA replication</keyword>
<dbReference type="Proteomes" id="UP000468388">
    <property type="component" value="Unassembled WGS sequence"/>
</dbReference>
<evidence type="ECO:0000256" key="2">
    <source>
        <dbReference type="ARBA" id="ARBA00022705"/>
    </source>
</evidence>
<proteinExistence type="inferred from homology"/>
<dbReference type="PROSITE" id="PS51192">
    <property type="entry name" value="HELICASE_ATP_BIND_1"/>
    <property type="match status" value="1"/>
</dbReference>
<evidence type="ECO:0000256" key="6">
    <source>
        <dbReference type="ARBA" id="ARBA00022806"/>
    </source>
</evidence>
<dbReference type="InterPro" id="IPR042115">
    <property type="entry name" value="PriA_3primeBD_sf"/>
</dbReference>
<feature type="binding site" evidence="12">
    <location>
        <position position="564"/>
    </location>
    <ligand>
        <name>Zn(2+)</name>
        <dbReference type="ChEBI" id="CHEBI:29105"/>
        <label>1</label>
    </ligand>
</feature>
<dbReference type="AlphaFoldDB" id="A0A6N8J5Z5"/>
<dbReference type="Gene3D" id="3.40.1440.60">
    <property type="entry name" value="PriA, 3(prime) DNA-binding domain"/>
    <property type="match status" value="1"/>
</dbReference>
<dbReference type="PANTHER" id="PTHR30580:SF0">
    <property type="entry name" value="PRIMOSOMAL PROTEIN N"/>
    <property type="match status" value="1"/>
</dbReference>
<evidence type="ECO:0000259" key="13">
    <source>
        <dbReference type="PROSITE" id="PS51192"/>
    </source>
</evidence>
<evidence type="ECO:0000256" key="1">
    <source>
        <dbReference type="ARBA" id="ARBA00022515"/>
    </source>
</evidence>
<keyword evidence="8 12" id="KW-0067">ATP-binding</keyword>
<dbReference type="InterPro" id="IPR041222">
    <property type="entry name" value="PriA_3primeBD"/>
</dbReference>
<dbReference type="EMBL" id="WRXO01000001">
    <property type="protein sequence ID" value="MVT39639.1"/>
    <property type="molecule type" value="Genomic_DNA"/>
</dbReference>
<dbReference type="CDD" id="cd18804">
    <property type="entry name" value="SF2_C_priA"/>
    <property type="match status" value="1"/>
</dbReference>
<dbReference type="Pfam" id="PF18319">
    <property type="entry name" value="Zn_ribbon_PriA"/>
    <property type="match status" value="1"/>
</dbReference>
<dbReference type="GO" id="GO:0016787">
    <property type="term" value="F:hydrolase activity"/>
    <property type="evidence" value="ECO:0007669"/>
    <property type="project" value="UniProtKB-KW"/>
</dbReference>
<dbReference type="GO" id="GO:0003677">
    <property type="term" value="F:DNA binding"/>
    <property type="evidence" value="ECO:0007669"/>
    <property type="project" value="UniProtKB-UniRule"/>
</dbReference>
<evidence type="ECO:0000256" key="4">
    <source>
        <dbReference type="ARBA" id="ARBA00022741"/>
    </source>
</evidence>
<dbReference type="GO" id="GO:0008270">
    <property type="term" value="F:zinc ion binding"/>
    <property type="evidence" value="ECO:0007669"/>
    <property type="project" value="UniProtKB-UniRule"/>
</dbReference>
<comment type="subunit">
    <text evidence="12">Component of the replication restart primosome.</text>
</comment>
<dbReference type="GO" id="GO:0006302">
    <property type="term" value="P:double-strand break repair"/>
    <property type="evidence" value="ECO:0007669"/>
    <property type="project" value="InterPro"/>
</dbReference>
<keyword evidence="5 12" id="KW-0378">Hydrolase</keyword>
<dbReference type="InterPro" id="IPR014001">
    <property type="entry name" value="Helicase_ATP-bd"/>
</dbReference>
<feature type="binding site" evidence="12">
    <location>
        <position position="561"/>
    </location>
    <ligand>
        <name>Zn(2+)</name>
        <dbReference type="ChEBI" id="CHEBI:29105"/>
        <label>1</label>
    </ligand>
</feature>
<feature type="binding site" evidence="12">
    <location>
        <position position="548"/>
    </location>
    <ligand>
        <name>Zn(2+)</name>
        <dbReference type="ChEBI" id="CHEBI:29105"/>
        <label>2</label>
    </ligand>
</feature>
<comment type="similarity">
    <text evidence="12">Belongs to the helicase family. PriA subfamily.</text>
</comment>
<dbReference type="SMART" id="SM00490">
    <property type="entry name" value="HELICc"/>
    <property type="match status" value="1"/>
</dbReference>
<reference evidence="14 15" key="1">
    <citation type="submission" date="2019-12" db="EMBL/GenBank/DDBJ databases">
        <title>The draft genomic sequence of strain Chitinophaga oryziterrae JCM 16595.</title>
        <authorList>
            <person name="Zhang X."/>
        </authorList>
    </citation>
    <scope>NUCLEOTIDE SEQUENCE [LARGE SCALE GENOMIC DNA]</scope>
    <source>
        <strain evidence="14 15">JCM 16595</strain>
    </source>
</reference>
<dbReference type="NCBIfam" id="TIGR00595">
    <property type="entry name" value="priA"/>
    <property type="match status" value="1"/>
</dbReference>
<evidence type="ECO:0000256" key="11">
    <source>
        <dbReference type="ARBA" id="ARBA00048988"/>
    </source>
</evidence>
<sequence length="816" mass="92289">MKFADVILPLALPKNYTYAVPPEMEDAVQVGSRVAVQLGKQKKYTGIVKAVHGMAPLEYKTKPLLDVLDRDPVVYPNQLLLWQWLASYYMCTEGEVLNAALPAHLKLSSETLLLFNDAFGDDFTGLDDSEYLIAEALHIRKELRIEEVQLILDKSDVYSVIKKLIEKNVLLVYEELKEVYKEKKENYVQLHEHYAAEEQLAGLFNELGKAPKQMELLLAYLHLLKTQGSVLQSELLKKSGASAAQLKGLVDKNVVWIEKRTVDRVPGAGKADAQVDFVLSPAQEKALAELHHCFESKQVTLLHGITSSGKTQLYMKLIEEHVNSGKQVLYLLPEIALTAQIIRRLQKHFGKKIGIYHSRFSNNERVEIWNKVKTGELQIVLGARSSLLLPFRDLGLIILDEEHDASFKQQDPAPRYHARDSAIYYAGLFGAKVLLGSATPALESYFNAQQGKYGLVELTERFGGVAMPAIEIIDLKKEQAEKTMQENFTPQLRNAIGVSLADNKQVILFQNRRGYAPFLMCTTCGWIPNCQNCDVSLTYHRNQDKLQCHYCGTRYPYVHTCAACGSSNTLVPKNFGTEKIEDDLIQVFPKARIARMDMDAVRNKDSHNKMIQLLEQQGIDILVGTQMVVKGLDFDNVNLIGILSADSLLSFPDFRVNERAFQLMEQVAGRAGRRDGQGKVIIQASNTRHPILHFVTTHDYKGMYAAEVAERQRFGYPPFYRLLKITMKHKQQQVVEQAAHILSNWLRPHIGANLVGPAAPLVGRVRTYYLQEMLIKLPRDTKVIAQTKQLLREHFTKLQAEKQYRSVLIVPDVDPV</sequence>
<dbReference type="Pfam" id="PF00271">
    <property type="entry name" value="Helicase_C"/>
    <property type="match status" value="1"/>
</dbReference>
<dbReference type="InterPro" id="IPR041236">
    <property type="entry name" value="PriA_C"/>
</dbReference>
<evidence type="ECO:0000256" key="9">
    <source>
        <dbReference type="ARBA" id="ARBA00023125"/>
    </source>
</evidence>
<dbReference type="SMART" id="SM00487">
    <property type="entry name" value="DEXDc"/>
    <property type="match status" value="1"/>
</dbReference>
<keyword evidence="6 12" id="KW-0347">Helicase</keyword>
<dbReference type="Pfam" id="PF00270">
    <property type="entry name" value="DEAD"/>
    <property type="match status" value="1"/>
</dbReference>
<keyword evidence="7 12" id="KW-0862">Zinc</keyword>
<feature type="domain" description="Helicase ATP-binding" evidence="13">
    <location>
        <begin position="291"/>
        <end position="458"/>
    </location>
</feature>
<dbReference type="Pfam" id="PF17764">
    <property type="entry name" value="PriA_3primeBD"/>
    <property type="match status" value="1"/>
</dbReference>
<evidence type="ECO:0000256" key="3">
    <source>
        <dbReference type="ARBA" id="ARBA00022723"/>
    </source>
</evidence>
<gene>
    <name evidence="12 14" type="primary">priA</name>
    <name evidence="14" type="ORF">GO495_03505</name>
</gene>
<dbReference type="InterPro" id="IPR040498">
    <property type="entry name" value="PriA_CRR"/>
</dbReference>
<feature type="binding site" evidence="12">
    <location>
        <position position="521"/>
    </location>
    <ligand>
        <name>Zn(2+)</name>
        <dbReference type="ChEBI" id="CHEBI:29105"/>
        <label>1</label>
    </ligand>
</feature>
<comment type="catalytic activity">
    <reaction evidence="11 12">
        <text>ATP + H2O = ADP + phosphate + H(+)</text>
        <dbReference type="Rhea" id="RHEA:13065"/>
        <dbReference type="ChEBI" id="CHEBI:15377"/>
        <dbReference type="ChEBI" id="CHEBI:15378"/>
        <dbReference type="ChEBI" id="CHEBI:30616"/>
        <dbReference type="ChEBI" id="CHEBI:43474"/>
        <dbReference type="ChEBI" id="CHEBI:456216"/>
        <dbReference type="EC" id="5.6.2.4"/>
    </reaction>
</comment>
<accession>A0A6N8J5Z5</accession>
<dbReference type="InterPro" id="IPR001650">
    <property type="entry name" value="Helicase_C-like"/>
</dbReference>
<organism evidence="14 15">
    <name type="scientific">Chitinophaga oryziterrae</name>
    <dbReference type="NCBI Taxonomy" id="1031224"/>
    <lineage>
        <taxon>Bacteria</taxon>
        <taxon>Pseudomonadati</taxon>
        <taxon>Bacteroidota</taxon>
        <taxon>Chitinophagia</taxon>
        <taxon>Chitinophagales</taxon>
        <taxon>Chitinophagaceae</taxon>
        <taxon>Chitinophaga</taxon>
    </lineage>
</organism>
<dbReference type="FunFam" id="3.40.50.300:FF:000489">
    <property type="entry name" value="Primosome assembly protein PriA"/>
    <property type="match status" value="1"/>
</dbReference>
<dbReference type="InterPro" id="IPR005259">
    <property type="entry name" value="PriA"/>
</dbReference>
<name>A0A6N8J5Z5_9BACT</name>
<keyword evidence="10 12" id="KW-0413">Isomerase</keyword>
<evidence type="ECO:0000256" key="7">
    <source>
        <dbReference type="ARBA" id="ARBA00022833"/>
    </source>
</evidence>
<keyword evidence="3 12" id="KW-0479">Metal-binding</keyword>
<dbReference type="GO" id="GO:0006270">
    <property type="term" value="P:DNA replication initiation"/>
    <property type="evidence" value="ECO:0007669"/>
    <property type="project" value="TreeGrafter"/>
</dbReference>
<keyword evidence="4 12" id="KW-0547">Nucleotide-binding</keyword>